<evidence type="ECO:0000256" key="1">
    <source>
        <dbReference type="SAM" id="MobiDB-lite"/>
    </source>
</evidence>
<reference evidence="3" key="1">
    <citation type="submission" date="2023-04" db="EMBL/GenBank/DDBJ databases">
        <title>Phytophthora fragariaefolia NBRC 109709.</title>
        <authorList>
            <person name="Ichikawa N."/>
            <person name="Sato H."/>
            <person name="Tonouchi N."/>
        </authorList>
    </citation>
    <scope>NUCLEOTIDE SEQUENCE</scope>
    <source>
        <strain evidence="3">NBRC 109709</strain>
    </source>
</reference>
<dbReference type="OrthoDB" id="120387at2759"/>
<organism evidence="3 4">
    <name type="scientific">Phytophthora fragariaefolia</name>
    <dbReference type="NCBI Taxonomy" id="1490495"/>
    <lineage>
        <taxon>Eukaryota</taxon>
        <taxon>Sar</taxon>
        <taxon>Stramenopiles</taxon>
        <taxon>Oomycota</taxon>
        <taxon>Peronosporomycetes</taxon>
        <taxon>Peronosporales</taxon>
        <taxon>Peronosporaceae</taxon>
        <taxon>Phytophthora</taxon>
    </lineage>
</organism>
<protein>
    <submittedName>
        <fullName evidence="3">Unnamed protein product</fullName>
    </submittedName>
</protein>
<sequence>MGRSKKKRTREEIEQAIRDNERVNATPAAPEEPAAKKRCQARRRSKRYNLNKEFQALAVGTAEASTAAARLPQVPAAVPPHTPAHVPAADPTPALAPTSVGEQQRPETNPAQGRRPRVSLTASQQERVRTRDRERTKSRRANRTLSQQERDRRRDAERKRARRALLSEAAASEQRHQNRTQQAEVRANQPEDVQRIVQEADRLRHAQRREQETTAEREERQRIDRIRQEERRANLEQEQEQAEQASRREYQAMQRDARDDEENEDARQNERTRRSTLRRGHALTNHEDFRVSMLNGPNIVDGRHKLPPTTVCPHCNAWKWPAESKKACCLEGAVQLPPLAPAPPRLLQLYGDVHFRRLIRAYNQVFAFTSIGASCSNRSFNEVNQDESVAGQHGVYTYRIQGAMGHYLGSLLPRVDPLTNQPKPAKFAQIYIVDPDMQQRAERRRGIFADLDPGTLLDIEQMMSEVNPFAQQFLNFAERLRQDQAEGKDVVDMVYRLHEKRSNPRTYNLPTVSEVGATLIEDGKLECQRDILLWAKDHNLLRLFESNPMYDPLHYPLLLPHGELGWTYTDTYANNIERRNKREMSLREHVAYRLYQKVDDQSVLHQGGRLFQQYCVDQRAKCEQEQLRWIATHQAELRADQYCGFQDALLSETTVELGEGEALLSEYNRETGTLQQPEQLRRRAGHFRNLDQIGKRVVLPSTHPGGPRYMFKSYQDVMAVVREFGKPDVFVTMICSPTWDEIQEKIPDENQSVQDRPDVVARVGLPHAHILAKLAEEDKPRTREIIDKLVSAELPDPETNPQLYETIPTCMMHGPCGAANPSCACMKDGKCTTGYPKHLAEVTRGNVNGFPVCRRRLRPPGVLKFRGREYDNATINQWIVPYNPYLSQKYNCHINVEVSTTLTAVNEAPENQTAKTMVYQDIPKEFRWDAKTKRWVRRKQFQAALGRMVHVSPRDMERFYLRILLCHRKGPQSFEHLRTVDGVTYETYRQAALRLGFLEDDAEWISCMREAAEFRMPYQLRQLFTTILVYSQVAEVRQLWERFYDDLSQDFAHR</sequence>
<dbReference type="Proteomes" id="UP001165121">
    <property type="component" value="Unassembled WGS sequence"/>
</dbReference>
<feature type="compositionally biased region" description="Basic residues" evidence="1">
    <location>
        <begin position="36"/>
        <end position="49"/>
    </location>
</feature>
<keyword evidence="4" id="KW-1185">Reference proteome</keyword>
<feature type="compositionally biased region" description="Basic and acidic residues" evidence="1">
    <location>
        <begin position="245"/>
        <end position="258"/>
    </location>
</feature>
<feature type="region of interest" description="Disordered" evidence="1">
    <location>
        <begin position="64"/>
        <end position="192"/>
    </location>
</feature>
<feature type="region of interest" description="Disordered" evidence="1">
    <location>
        <begin position="204"/>
        <end position="283"/>
    </location>
</feature>
<dbReference type="PANTHER" id="PTHR45786">
    <property type="entry name" value="DNA BINDING PROTEIN-LIKE"/>
    <property type="match status" value="1"/>
</dbReference>
<dbReference type="InterPro" id="IPR025476">
    <property type="entry name" value="Helitron_helicase-like"/>
</dbReference>
<evidence type="ECO:0000259" key="2">
    <source>
        <dbReference type="Pfam" id="PF14214"/>
    </source>
</evidence>
<gene>
    <name evidence="3" type="ORF">Pfra01_001824500</name>
</gene>
<feature type="compositionally biased region" description="Polar residues" evidence="1">
    <location>
        <begin position="100"/>
        <end position="111"/>
    </location>
</feature>
<feature type="region of interest" description="Disordered" evidence="1">
    <location>
        <begin position="1"/>
        <end position="50"/>
    </location>
</feature>
<proteinExistence type="predicted"/>
<comment type="caution">
    <text evidence="3">The sequence shown here is derived from an EMBL/GenBank/DDBJ whole genome shotgun (WGS) entry which is preliminary data.</text>
</comment>
<feature type="compositionally biased region" description="Basic and acidic residues" evidence="1">
    <location>
        <begin position="204"/>
        <end position="235"/>
    </location>
</feature>
<name>A0A9W6XVD7_9STRA</name>
<feature type="compositionally biased region" description="Low complexity" evidence="1">
    <location>
        <begin position="83"/>
        <end position="98"/>
    </location>
</feature>
<feature type="compositionally biased region" description="Basic and acidic residues" evidence="1">
    <location>
        <begin position="9"/>
        <end position="22"/>
    </location>
</feature>
<feature type="compositionally biased region" description="Basic and acidic residues" evidence="1">
    <location>
        <begin position="148"/>
        <end position="158"/>
    </location>
</feature>
<feature type="domain" description="Helitron helicase-like" evidence="2">
    <location>
        <begin position="589"/>
        <end position="763"/>
    </location>
</feature>
<evidence type="ECO:0000313" key="3">
    <source>
        <dbReference type="EMBL" id="GMF47876.1"/>
    </source>
</evidence>
<evidence type="ECO:0000313" key="4">
    <source>
        <dbReference type="Proteomes" id="UP001165121"/>
    </source>
</evidence>
<dbReference type="AlphaFoldDB" id="A0A9W6XVD7"/>
<dbReference type="Pfam" id="PF14214">
    <property type="entry name" value="Helitron_like_N"/>
    <property type="match status" value="1"/>
</dbReference>
<feature type="compositionally biased region" description="Basic and acidic residues" evidence="1">
    <location>
        <begin position="126"/>
        <end position="135"/>
    </location>
</feature>
<dbReference type="EMBL" id="BSXT01002232">
    <property type="protein sequence ID" value="GMF47876.1"/>
    <property type="molecule type" value="Genomic_DNA"/>
</dbReference>
<dbReference type="PANTHER" id="PTHR45786:SF74">
    <property type="entry name" value="ATP-DEPENDENT DNA HELICASE"/>
    <property type="match status" value="1"/>
</dbReference>
<accession>A0A9W6XVD7</accession>